<dbReference type="EMBL" id="JAMBEP010000001">
    <property type="protein sequence ID" value="MCL1633395.1"/>
    <property type="molecule type" value="Genomic_DNA"/>
</dbReference>
<organism evidence="2 3">
    <name type="scientific">Luteimonas galliterrae</name>
    <dbReference type="NCBI Taxonomy" id="2940486"/>
    <lineage>
        <taxon>Bacteria</taxon>
        <taxon>Pseudomonadati</taxon>
        <taxon>Pseudomonadota</taxon>
        <taxon>Gammaproteobacteria</taxon>
        <taxon>Lysobacterales</taxon>
        <taxon>Lysobacteraceae</taxon>
        <taxon>Luteimonas</taxon>
    </lineage>
</organism>
<comment type="caution">
    <text evidence="2">The sequence shown here is derived from an EMBL/GenBank/DDBJ whole genome shotgun (WGS) entry which is preliminary data.</text>
</comment>
<name>A0ABT0MET9_9GAMM</name>
<evidence type="ECO:0000313" key="2">
    <source>
        <dbReference type="EMBL" id="MCL1633395.1"/>
    </source>
</evidence>
<proteinExistence type="predicted"/>
<accession>A0ABT0MET9</accession>
<protein>
    <recommendedName>
        <fullName evidence="4">DUF3011 domain-containing protein</fullName>
    </recommendedName>
</protein>
<keyword evidence="1" id="KW-0732">Signal</keyword>
<gene>
    <name evidence="2" type="ORF">M2650_01870</name>
</gene>
<sequence>MNVLLLCNTLIVAALATAATAHAGDDRRDDPYGRYDREWKSETRDGPCRVKRERKGDDSLLEVKCKDGYGARWRGEWKDEFRDGPCVVKIDAKRDEYKEEIKCE</sequence>
<dbReference type="Proteomes" id="UP001431217">
    <property type="component" value="Unassembled WGS sequence"/>
</dbReference>
<reference evidence="2 3" key="1">
    <citation type="submission" date="2022-05" db="EMBL/GenBank/DDBJ databases">
        <title>Luteimonas sp. SX5, whole genome shotgun sequencing project.</title>
        <authorList>
            <person name="Zhao G."/>
            <person name="Shen L."/>
        </authorList>
    </citation>
    <scope>NUCLEOTIDE SEQUENCE [LARGE SCALE GENOMIC DNA]</scope>
    <source>
        <strain evidence="2 3">SX5</strain>
    </source>
</reference>
<evidence type="ECO:0000313" key="3">
    <source>
        <dbReference type="Proteomes" id="UP001431217"/>
    </source>
</evidence>
<evidence type="ECO:0000256" key="1">
    <source>
        <dbReference type="SAM" id="SignalP"/>
    </source>
</evidence>
<dbReference type="RefSeq" id="WP_249470466.1">
    <property type="nucleotide sequence ID" value="NZ_JAMBEP010000001.1"/>
</dbReference>
<evidence type="ECO:0008006" key="4">
    <source>
        <dbReference type="Google" id="ProtNLM"/>
    </source>
</evidence>
<keyword evidence="3" id="KW-1185">Reference proteome</keyword>
<feature type="signal peptide" evidence="1">
    <location>
        <begin position="1"/>
        <end position="23"/>
    </location>
</feature>
<feature type="chain" id="PRO_5046899973" description="DUF3011 domain-containing protein" evidence="1">
    <location>
        <begin position="24"/>
        <end position="104"/>
    </location>
</feature>